<sequence>MTSTIVCFLLDCSKQLCVSLLLKLLLLTIQHLESQYLLEGLSCHLQIPAHYSPSVSQTTIRRPALRVLVAHDLLVSARLAQHRHVPCFQVTLQQQIRAPLDAIRHAFAQTRSCNLHREGSVVAVDALLFQSKLLQSMTTDALTEFRLEATRRNETMGASGDVKRAKRLRQCVVCQDAQFVVLDKPQGLTLQSLDRYLPLLAKVMGSGFCQQAKHIDDDDQQETLRLVDRLDKETSGVLVLVRSRLAATKFSALLRSGAVHKTYEALVARRSSKDQSCSRWTEWEGQEIHDPVDDKTACTLVERVLQRNEGRYTEHSGKTAWLQLRPRTGRKHQLRVHCAQALEAPIVGDTKYGGRRANRLYLHSARIRFLGPFAEGSFVDVKCEMEPRKRPDPCRIQGSNIVDHVGTY</sequence>
<dbReference type="PANTHER" id="PTHR21600:SF87">
    <property type="entry name" value="RNA PSEUDOURIDYLATE SYNTHASE DOMAIN-CONTAINING PROTEIN 1"/>
    <property type="match status" value="1"/>
</dbReference>
<feature type="domain" description="Pseudouridine synthase RsuA/RluA-like" evidence="3">
    <location>
        <begin position="178"/>
        <end position="340"/>
    </location>
</feature>
<dbReference type="Pfam" id="PF00849">
    <property type="entry name" value="PseudoU_synth_2"/>
    <property type="match status" value="1"/>
</dbReference>
<evidence type="ECO:0000259" key="3">
    <source>
        <dbReference type="Pfam" id="PF00849"/>
    </source>
</evidence>
<proteinExistence type="inferred from homology"/>
<dbReference type="InterPro" id="IPR020103">
    <property type="entry name" value="PsdUridine_synth_cat_dom_sf"/>
</dbReference>
<dbReference type="CDD" id="cd02869">
    <property type="entry name" value="PseudoU_synth_RluA_like"/>
    <property type="match status" value="1"/>
</dbReference>
<dbReference type="PANTHER" id="PTHR21600">
    <property type="entry name" value="MITOCHONDRIAL RNA PSEUDOURIDINE SYNTHASE"/>
    <property type="match status" value="1"/>
</dbReference>
<dbReference type="GO" id="GO:0003723">
    <property type="term" value="F:RNA binding"/>
    <property type="evidence" value="ECO:0007669"/>
    <property type="project" value="InterPro"/>
</dbReference>
<dbReference type="InterPro" id="IPR050188">
    <property type="entry name" value="RluA_PseudoU_synthase"/>
</dbReference>
<dbReference type="Gene3D" id="3.30.2350.10">
    <property type="entry name" value="Pseudouridine synthase"/>
    <property type="match status" value="1"/>
</dbReference>
<evidence type="ECO:0000256" key="1">
    <source>
        <dbReference type="ARBA" id="ARBA00010876"/>
    </source>
</evidence>
<gene>
    <name evidence="4" type="ORF">PM001_LOCUS28933</name>
</gene>
<name>A0AAV1VEG8_9STRA</name>
<dbReference type="EMBL" id="CAKLBY020000304">
    <property type="protein sequence ID" value="CAK7943783.1"/>
    <property type="molecule type" value="Genomic_DNA"/>
</dbReference>
<dbReference type="InterPro" id="IPR006145">
    <property type="entry name" value="PsdUridine_synth_RsuA/RluA"/>
</dbReference>
<reference evidence="4" key="1">
    <citation type="submission" date="2024-01" db="EMBL/GenBank/DDBJ databases">
        <authorList>
            <person name="Webb A."/>
        </authorList>
    </citation>
    <scope>NUCLEOTIDE SEQUENCE</scope>
    <source>
        <strain evidence="4">Pm1</strain>
    </source>
</reference>
<dbReference type="GO" id="GO:0009982">
    <property type="term" value="F:pseudouridine synthase activity"/>
    <property type="evidence" value="ECO:0007669"/>
    <property type="project" value="InterPro"/>
</dbReference>
<comment type="caution">
    <text evidence="4">The sequence shown here is derived from an EMBL/GenBank/DDBJ whole genome shotgun (WGS) entry which is preliminary data.</text>
</comment>
<feature type="signal peptide" evidence="2">
    <location>
        <begin position="1"/>
        <end position="34"/>
    </location>
</feature>
<organism evidence="4 5">
    <name type="scientific">Peronospora matthiolae</name>
    <dbReference type="NCBI Taxonomy" id="2874970"/>
    <lineage>
        <taxon>Eukaryota</taxon>
        <taxon>Sar</taxon>
        <taxon>Stramenopiles</taxon>
        <taxon>Oomycota</taxon>
        <taxon>Peronosporomycetes</taxon>
        <taxon>Peronosporales</taxon>
        <taxon>Peronosporaceae</taxon>
        <taxon>Peronospora</taxon>
    </lineage>
</organism>
<accession>A0AAV1VEG8</accession>
<evidence type="ECO:0000313" key="4">
    <source>
        <dbReference type="EMBL" id="CAK7943783.1"/>
    </source>
</evidence>
<comment type="similarity">
    <text evidence="1">Belongs to the pseudouridine synthase RluA family.</text>
</comment>
<dbReference type="GO" id="GO:0000455">
    <property type="term" value="P:enzyme-directed rRNA pseudouridine synthesis"/>
    <property type="evidence" value="ECO:0007669"/>
    <property type="project" value="TreeGrafter"/>
</dbReference>
<protein>
    <recommendedName>
        <fullName evidence="3">Pseudouridine synthase RsuA/RluA-like domain-containing protein</fullName>
    </recommendedName>
</protein>
<dbReference type="SUPFAM" id="SSF55120">
    <property type="entry name" value="Pseudouridine synthase"/>
    <property type="match status" value="1"/>
</dbReference>
<evidence type="ECO:0000256" key="2">
    <source>
        <dbReference type="SAM" id="SignalP"/>
    </source>
</evidence>
<dbReference type="Proteomes" id="UP001162060">
    <property type="component" value="Unassembled WGS sequence"/>
</dbReference>
<feature type="chain" id="PRO_5043628907" description="Pseudouridine synthase RsuA/RluA-like domain-containing protein" evidence="2">
    <location>
        <begin position="35"/>
        <end position="408"/>
    </location>
</feature>
<dbReference type="AlphaFoldDB" id="A0AAV1VEG8"/>
<keyword evidence="2" id="KW-0732">Signal</keyword>
<evidence type="ECO:0000313" key="5">
    <source>
        <dbReference type="Proteomes" id="UP001162060"/>
    </source>
</evidence>